<dbReference type="Proteomes" id="UP001161757">
    <property type="component" value="Unassembled WGS sequence"/>
</dbReference>
<evidence type="ECO:0000313" key="1">
    <source>
        <dbReference type="EMBL" id="KAJ8987341.1"/>
    </source>
</evidence>
<dbReference type="AlphaFoldDB" id="A0AAN6EN87"/>
<organism evidence="1 2">
    <name type="scientific">Exophiala dermatitidis</name>
    <name type="common">Black yeast-like fungus</name>
    <name type="synonym">Wangiella dermatitidis</name>
    <dbReference type="NCBI Taxonomy" id="5970"/>
    <lineage>
        <taxon>Eukaryota</taxon>
        <taxon>Fungi</taxon>
        <taxon>Dikarya</taxon>
        <taxon>Ascomycota</taxon>
        <taxon>Pezizomycotina</taxon>
        <taxon>Eurotiomycetes</taxon>
        <taxon>Chaetothyriomycetidae</taxon>
        <taxon>Chaetothyriales</taxon>
        <taxon>Herpotrichiellaceae</taxon>
        <taxon>Exophiala</taxon>
    </lineage>
</organism>
<protein>
    <submittedName>
        <fullName evidence="1">Uncharacterized protein</fullName>
    </submittedName>
</protein>
<proteinExistence type="predicted"/>
<dbReference type="EMBL" id="JAJGCB010000025">
    <property type="protein sequence ID" value="KAJ8987341.1"/>
    <property type="molecule type" value="Genomic_DNA"/>
</dbReference>
<gene>
    <name evidence="1" type="ORF">HRR80_008496</name>
</gene>
<accession>A0AAN6EN87</accession>
<name>A0AAN6EN87_EXODE</name>
<evidence type="ECO:0000313" key="2">
    <source>
        <dbReference type="Proteomes" id="UP001161757"/>
    </source>
</evidence>
<sequence>MRDLLRPISWVWFVAKDPVLTAEAIGHEFWESSYTPHPRSSPQDLADVQGASKHAVLLSQQVSVRALGKLAANLSIFASRHCGQCGAQNAERLGFGASRNRDPGQQWARIVCLCRLIGFATWTNW</sequence>
<reference evidence="1" key="1">
    <citation type="submission" date="2023-01" db="EMBL/GenBank/DDBJ databases">
        <title>Exophiala dermititidis isolated from Cystic Fibrosis Patient.</title>
        <authorList>
            <person name="Kurbessoian T."/>
            <person name="Crocker A."/>
            <person name="Murante D."/>
            <person name="Hogan D.A."/>
            <person name="Stajich J.E."/>
        </authorList>
    </citation>
    <scope>NUCLEOTIDE SEQUENCE</scope>
    <source>
        <strain evidence="1">Ex8</strain>
    </source>
</reference>
<comment type="caution">
    <text evidence="1">The sequence shown here is derived from an EMBL/GenBank/DDBJ whole genome shotgun (WGS) entry which is preliminary data.</text>
</comment>